<accession>A0A508X2B3</accession>
<proteinExistence type="predicted"/>
<sequence>MGETFVTPLDKEAASGLAACNPQEERPPEAGPRKIAKRVYEYEAVIEKGTHQNVVGKRLDYICYTGVTGVTGRRGG</sequence>
<feature type="region of interest" description="Disordered" evidence="1">
    <location>
        <begin position="1"/>
        <end position="32"/>
    </location>
</feature>
<dbReference type="AlphaFoldDB" id="A0A508X2B3"/>
<reference evidence="2" key="1">
    <citation type="submission" date="2019-06" db="EMBL/GenBank/DDBJ databases">
        <authorList>
            <person name="Le Quere A."/>
            <person name="Colella S."/>
        </authorList>
    </citation>
    <scope>NUCLEOTIDE SEQUENCE</scope>
    <source>
        <strain evidence="2">EmedicaeMD41</strain>
    </source>
</reference>
<gene>
    <name evidence="2" type="ORF">EMEDMD4_340031</name>
</gene>
<feature type="compositionally biased region" description="Basic and acidic residues" evidence="1">
    <location>
        <begin position="23"/>
        <end position="32"/>
    </location>
</feature>
<dbReference type="Proteomes" id="UP000507954">
    <property type="component" value="Unassembled WGS sequence"/>
</dbReference>
<dbReference type="EMBL" id="CABFNB010000100">
    <property type="protein sequence ID" value="VTZ62094.1"/>
    <property type="molecule type" value="Genomic_DNA"/>
</dbReference>
<evidence type="ECO:0000256" key="1">
    <source>
        <dbReference type="SAM" id="MobiDB-lite"/>
    </source>
</evidence>
<protein>
    <submittedName>
        <fullName evidence="2">Uncharacterized protein</fullName>
    </submittedName>
</protein>
<evidence type="ECO:0000313" key="2">
    <source>
        <dbReference type="EMBL" id="VTZ62094.1"/>
    </source>
</evidence>
<organism evidence="2">
    <name type="scientific">Sinorhizobium medicae</name>
    <dbReference type="NCBI Taxonomy" id="110321"/>
    <lineage>
        <taxon>Bacteria</taxon>
        <taxon>Pseudomonadati</taxon>
        <taxon>Pseudomonadota</taxon>
        <taxon>Alphaproteobacteria</taxon>
        <taxon>Hyphomicrobiales</taxon>
        <taxon>Rhizobiaceae</taxon>
        <taxon>Sinorhizobium/Ensifer group</taxon>
        <taxon>Sinorhizobium</taxon>
    </lineage>
</organism>
<name>A0A508X2B3_9HYPH</name>